<protein>
    <submittedName>
        <fullName evidence="2">Uncharacterized protein</fullName>
    </submittedName>
</protein>
<proteinExistence type="predicted"/>
<sequence>MENFLSRFCVDIVYTRLLQNNSDTLSMPIHTILKGKKTIQEKIEAGIKLAKSQTLSLTFARIITNPADLFSLFIIFLFLSKTSFSKYQKVDGDYLHKCPPFSLKLANASWIHLLETHSFINITYIVLETEDDSFDEESFVPSLHAGDQKKVKQVLAPSESGKNEVFYLNEPDDYDLGLRTTSGRTQTPSPQQTDDEINIVDNNELWRISPTAPKWNYKFTYNFCTRLVNVFYYVSLTVSFISTFLELTIMFLNEYLL</sequence>
<accession>A0AC35U8M8</accession>
<name>A0AC35U8M8_9BILA</name>
<dbReference type="Proteomes" id="UP000095286">
    <property type="component" value="Unplaced"/>
</dbReference>
<evidence type="ECO:0000313" key="1">
    <source>
        <dbReference type="Proteomes" id="UP000095286"/>
    </source>
</evidence>
<reference evidence="2" key="1">
    <citation type="submission" date="2016-11" db="UniProtKB">
        <authorList>
            <consortium name="WormBaseParasite"/>
        </authorList>
    </citation>
    <scope>IDENTIFICATION</scope>
    <source>
        <strain evidence="2">KR3021</strain>
    </source>
</reference>
<dbReference type="WBParaSite" id="RSKR_0000908700.1">
    <property type="protein sequence ID" value="RSKR_0000908700.1"/>
    <property type="gene ID" value="RSKR_0000908700"/>
</dbReference>
<evidence type="ECO:0000313" key="2">
    <source>
        <dbReference type="WBParaSite" id="RSKR_0000908700.1"/>
    </source>
</evidence>
<organism evidence="1 2">
    <name type="scientific">Rhabditophanes sp. KR3021</name>
    <dbReference type="NCBI Taxonomy" id="114890"/>
    <lineage>
        <taxon>Eukaryota</taxon>
        <taxon>Metazoa</taxon>
        <taxon>Ecdysozoa</taxon>
        <taxon>Nematoda</taxon>
        <taxon>Chromadorea</taxon>
        <taxon>Rhabditida</taxon>
        <taxon>Tylenchina</taxon>
        <taxon>Panagrolaimomorpha</taxon>
        <taxon>Strongyloidoidea</taxon>
        <taxon>Alloionematidae</taxon>
        <taxon>Rhabditophanes</taxon>
    </lineage>
</organism>